<dbReference type="Proteomes" id="UP001595713">
    <property type="component" value="Unassembled WGS sequence"/>
</dbReference>
<evidence type="ECO:0000313" key="2">
    <source>
        <dbReference type="EMBL" id="MFC3579438.1"/>
    </source>
</evidence>
<evidence type="ECO:0008006" key="4">
    <source>
        <dbReference type="Google" id="ProtNLM"/>
    </source>
</evidence>
<feature type="region of interest" description="Disordered" evidence="1">
    <location>
        <begin position="1"/>
        <end position="26"/>
    </location>
</feature>
<name>A0ABV7SR70_9SPHN</name>
<feature type="compositionally biased region" description="Polar residues" evidence="1">
    <location>
        <begin position="116"/>
        <end position="125"/>
    </location>
</feature>
<reference evidence="3" key="1">
    <citation type="journal article" date="2019" name="Int. J. Syst. Evol. Microbiol.">
        <title>The Global Catalogue of Microorganisms (GCM) 10K type strain sequencing project: providing services to taxonomists for standard genome sequencing and annotation.</title>
        <authorList>
            <consortium name="The Broad Institute Genomics Platform"/>
            <consortium name="The Broad Institute Genome Sequencing Center for Infectious Disease"/>
            <person name="Wu L."/>
            <person name="Ma J."/>
        </authorList>
    </citation>
    <scope>NUCLEOTIDE SEQUENCE [LARGE SCALE GENOMIC DNA]</scope>
    <source>
        <strain evidence="3">KCTC 42739</strain>
    </source>
</reference>
<dbReference type="EMBL" id="JBHRXP010000002">
    <property type="protein sequence ID" value="MFC3579438.1"/>
    <property type="molecule type" value="Genomic_DNA"/>
</dbReference>
<proteinExistence type="predicted"/>
<organism evidence="2 3">
    <name type="scientific">Sphingomonas hylomeconis</name>
    <dbReference type="NCBI Taxonomy" id="1395958"/>
    <lineage>
        <taxon>Bacteria</taxon>
        <taxon>Pseudomonadati</taxon>
        <taxon>Pseudomonadota</taxon>
        <taxon>Alphaproteobacteria</taxon>
        <taxon>Sphingomonadales</taxon>
        <taxon>Sphingomonadaceae</taxon>
        <taxon>Sphingomonas</taxon>
    </lineage>
</organism>
<protein>
    <recommendedName>
        <fullName evidence="4">SPOR domain-containing protein</fullName>
    </recommendedName>
</protein>
<sequence>MATKPRKTTTKRKPAAQRRESRLDTSTALSIGGAVLAVGAAVAGFLARRQIAAFVAPGTAEHQAPDLALDQPHNDGATRAPVDFRPDMDAPMSPAEREALRPATGPAPTMVAEAGTMNSQTGADN</sequence>
<gene>
    <name evidence="2" type="ORF">ACFONA_04610</name>
</gene>
<feature type="compositionally biased region" description="Basic residues" evidence="1">
    <location>
        <begin position="1"/>
        <end position="16"/>
    </location>
</feature>
<comment type="caution">
    <text evidence="2">The sequence shown here is derived from an EMBL/GenBank/DDBJ whole genome shotgun (WGS) entry which is preliminary data.</text>
</comment>
<feature type="region of interest" description="Disordered" evidence="1">
    <location>
        <begin position="59"/>
        <end position="125"/>
    </location>
</feature>
<evidence type="ECO:0000313" key="3">
    <source>
        <dbReference type="Proteomes" id="UP001595713"/>
    </source>
</evidence>
<dbReference type="RefSeq" id="WP_261295595.1">
    <property type="nucleotide sequence ID" value="NZ_JANQBK010000017.1"/>
</dbReference>
<accession>A0ABV7SR70</accession>
<keyword evidence="3" id="KW-1185">Reference proteome</keyword>
<evidence type="ECO:0000256" key="1">
    <source>
        <dbReference type="SAM" id="MobiDB-lite"/>
    </source>
</evidence>